<dbReference type="Gene3D" id="3.40.50.1820">
    <property type="entry name" value="alpha/beta hydrolase"/>
    <property type="match status" value="1"/>
</dbReference>
<accession>A0A3S0WNC1</accession>
<organism evidence="1 2">
    <name type="scientific">Azospirillum doebereinerae</name>
    <dbReference type="NCBI Taxonomy" id="92933"/>
    <lineage>
        <taxon>Bacteria</taxon>
        <taxon>Pseudomonadati</taxon>
        <taxon>Pseudomonadota</taxon>
        <taxon>Alphaproteobacteria</taxon>
        <taxon>Rhodospirillales</taxon>
        <taxon>Azospirillaceae</taxon>
        <taxon>Azospirillum</taxon>
    </lineage>
</organism>
<comment type="caution">
    <text evidence="1">The sequence shown here is derived from an EMBL/GenBank/DDBJ whole genome shotgun (WGS) entry which is preliminary data.</text>
</comment>
<protein>
    <recommendedName>
        <fullName evidence="3">Fungal lipase-like domain-containing protein</fullName>
    </recommendedName>
</protein>
<gene>
    <name evidence="1" type="ORF">EJ913_06645</name>
</gene>
<evidence type="ECO:0008006" key="3">
    <source>
        <dbReference type="Google" id="ProtNLM"/>
    </source>
</evidence>
<name>A0A3S0WNC1_9PROT</name>
<dbReference type="InterPro" id="IPR029058">
    <property type="entry name" value="AB_hydrolase_fold"/>
</dbReference>
<dbReference type="Pfam" id="PF26363">
    <property type="entry name" value="Phospholipase-like"/>
    <property type="match status" value="1"/>
</dbReference>
<dbReference type="RefSeq" id="WP_126996056.1">
    <property type="nucleotide sequence ID" value="NZ_CP173190.1"/>
</dbReference>
<proteinExistence type="predicted"/>
<evidence type="ECO:0000313" key="2">
    <source>
        <dbReference type="Proteomes" id="UP000280346"/>
    </source>
</evidence>
<reference evidence="1 2" key="1">
    <citation type="submission" date="2018-12" db="EMBL/GenBank/DDBJ databases">
        <authorList>
            <person name="Yang Y."/>
        </authorList>
    </citation>
    <scope>NUCLEOTIDE SEQUENCE [LARGE SCALE GENOMIC DNA]</scope>
    <source>
        <strain evidence="1 2">GSF71</strain>
    </source>
</reference>
<dbReference type="EMBL" id="RZIJ01000004">
    <property type="protein sequence ID" value="RUQ74042.1"/>
    <property type="molecule type" value="Genomic_DNA"/>
</dbReference>
<evidence type="ECO:0000313" key="1">
    <source>
        <dbReference type="EMBL" id="RUQ74042.1"/>
    </source>
</evidence>
<dbReference type="AlphaFoldDB" id="A0A3S0WNC1"/>
<dbReference type="OrthoDB" id="7299323at2"/>
<sequence>MHVTVLDLAVAANTVYNFNKGRGNDADTFASAGTAQRAPDGYQTVLTEEEIDVGFFGAVYQRPGAAEYILSFRGTVAGEGSSGRLVGNKNIVTDIGLYAIEKLPSCRQAAHRLLEHAQLVLRNATPILCGHSLGGAIATVIAVETASPCCAFNAPTVSKMVRGGTIHGPFVRVTKESLPAIERQIINFNLQWDPISKSSKAVGKVIKLPATLSAGGHSQDKVVANIRSSCYASMSFFDLVE</sequence>
<dbReference type="SUPFAM" id="SSF53474">
    <property type="entry name" value="alpha/beta-Hydrolases"/>
    <property type="match status" value="1"/>
</dbReference>
<dbReference type="Proteomes" id="UP000280346">
    <property type="component" value="Unassembled WGS sequence"/>
</dbReference>
<keyword evidence="2" id="KW-1185">Reference proteome</keyword>